<keyword evidence="1" id="KW-0175">Coiled coil</keyword>
<dbReference type="Pfam" id="PF00009">
    <property type="entry name" value="GTP_EFTU"/>
    <property type="match status" value="1"/>
</dbReference>
<dbReference type="PANTHER" id="PTHR43681:SF1">
    <property type="entry name" value="SARCALUMENIN"/>
    <property type="match status" value="1"/>
</dbReference>
<evidence type="ECO:0000259" key="3">
    <source>
        <dbReference type="Pfam" id="PF00009"/>
    </source>
</evidence>
<sequence length="618" mass="71580">MSLCLSSLCRQQIIRCRTYSSCHLRTVLSYQRRFLSDSNVPQNLPLMDRKPQELAKRIKNLLINVQTDMTLLSVADKKLLHEAQTNIDSIFLLVVVGEFNSGKSQFINTLLDEKDDVCPTGVLPTTDVIHILKYGAKREDVIESDHVKSIYLPNQWLRQTNIVDTPGTNAILQTHQQITEHFIPRSDYILFVTSVDRPFSESERLFLVRIHEWRKKVLIILNKIDQIQQTADKEKIVNYVQTNARQVLDDTTVPIFPISALKRTGMNELTSYLRTELNDTAKLQLKLENPLGVAERIFDKYLTMVHERKQILIEDEQVVFVLYNDIDEYRRQMFDDFKFQLNKIDNIFFRMIDNMEEFLYEYIQISRLIPTLFSTSSSSELKIQFNNRVNKNIEQDINQCISHLCDWLLERSNRTVHQLNKHLNTSSINSRKQQHTSSHGTSGVDADFSISRQQILNQLQAQCQNILYKQKTATGAQADDLSASIRSTMLGTAAIEVGAVGLGALATLASFDWTGLLGASLIGILGLYLIPMRRLTIKQEMKDRIDKTRLELTEQLNKHFTHELDTNERKMRELIMPYSRFVQDEQEKLKKTIEQIETIRKQIKQLKLDIQTSLSRKT</sequence>
<dbReference type="InterPro" id="IPR027417">
    <property type="entry name" value="P-loop_NTPase"/>
</dbReference>
<keyword evidence="2" id="KW-1133">Transmembrane helix</keyword>
<organism evidence="4 5">
    <name type="scientific">Adineta ricciae</name>
    <name type="common">Rotifer</name>
    <dbReference type="NCBI Taxonomy" id="249248"/>
    <lineage>
        <taxon>Eukaryota</taxon>
        <taxon>Metazoa</taxon>
        <taxon>Spiralia</taxon>
        <taxon>Gnathifera</taxon>
        <taxon>Rotifera</taxon>
        <taxon>Eurotatoria</taxon>
        <taxon>Bdelloidea</taxon>
        <taxon>Adinetida</taxon>
        <taxon>Adinetidae</taxon>
        <taxon>Adineta</taxon>
    </lineage>
</organism>
<evidence type="ECO:0000256" key="2">
    <source>
        <dbReference type="SAM" id="Phobius"/>
    </source>
</evidence>
<dbReference type="OrthoDB" id="8927528at2759"/>
<dbReference type="InterPro" id="IPR051943">
    <property type="entry name" value="TRAFAC_Dynamin-like_GTPase"/>
</dbReference>
<dbReference type="InterPro" id="IPR000795">
    <property type="entry name" value="T_Tr_GTP-bd_dom"/>
</dbReference>
<evidence type="ECO:0000313" key="5">
    <source>
        <dbReference type="Proteomes" id="UP000663852"/>
    </source>
</evidence>
<protein>
    <recommendedName>
        <fullName evidence="3">Tr-type G domain-containing protein</fullName>
    </recommendedName>
</protein>
<keyword evidence="2" id="KW-0472">Membrane</keyword>
<evidence type="ECO:0000256" key="1">
    <source>
        <dbReference type="SAM" id="Coils"/>
    </source>
</evidence>
<feature type="domain" description="Tr-type G" evidence="3">
    <location>
        <begin position="91"/>
        <end position="275"/>
    </location>
</feature>
<feature type="coiled-coil region" evidence="1">
    <location>
        <begin position="582"/>
        <end position="616"/>
    </location>
</feature>
<accession>A0A814DCU4</accession>
<gene>
    <name evidence="4" type="ORF">EDS130_LOCUS12493</name>
</gene>
<dbReference type="Proteomes" id="UP000663852">
    <property type="component" value="Unassembled WGS sequence"/>
</dbReference>
<dbReference type="EMBL" id="CAJNOJ010000047">
    <property type="protein sequence ID" value="CAF0954032.1"/>
    <property type="molecule type" value="Genomic_DNA"/>
</dbReference>
<evidence type="ECO:0000313" key="4">
    <source>
        <dbReference type="EMBL" id="CAF0954032.1"/>
    </source>
</evidence>
<dbReference type="CDD" id="cd09912">
    <property type="entry name" value="DLP_2"/>
    <property type="match status" value="1"/>
</dbReference>
<dbReference type="PANTHER" id="PTHR43681">
    <property type="entry name" value="TRANSMEMBRANE GTPASE FZO"/>
    <property type="match status" value="1"/>
</dbReference>
<dbReference type="AlphaFoldDB" id="A0A814DCU4"/>
<reference evidence="4" key="1">
    <citation type="submission" date="2021-02" db="EMBL/GenBank/DDBJ databases">
        <authorList>
            <person name="Nowell W R."/>
        </authorList>
    </citation>
    <scope>NUCLEOTIDE SEQUENCE</scope>
</reference>
<proteinExistence type="predicted"/>
<comment type="caution">
    <text evidence="4">The sequence shown here is derived from an EMBL/GenBank/DDBJ whole genome shotgun (WGS) entry which is preliminary data.</text>
</comment>
<name>A0A814DCU4_ADIRI</name>
<keyword evidence="2" id="KW-0812">Transmembrane</keyword>
<feature type="transmembrane region" description="Helical" evidence="2">
    <location>
        <begin position="513"/>
        <end position="531"/>
    </location>
</feature>
<dbReference type="Gene3D" id="3.40.50.300">
    <property type="entry name" value="P-loop containing nucleotide triphosphate hydrolases"/>
    <property type="match status" value="1"/>
</dbReference>
<dbReference type="SUPFAM" id="SSF52540">
    <property type="entry name" value="P-loop containing nucleoside triphosphate hydrolases"/>
    <property type="match status" value="1"/>
</dbReference>